<dbReference type="InterPro" id="IPR023271">
    <property type="entry name" value="Aquaporin-like"/>
</dbReference>
<feature type="transmembrane region" description="Helical" evidence="8">
    <location>
        <begin position="19"/>
        <end position="43"/>
    </location>
</feature>
<dbReference type="NCBIfam" id="TIGR00861">
    <property type="entry name" value="MIP"/>
    <property type="match status" value="1"/>
</dbReference>
<evidence type="ECO:0000313" key="9">
    <source>
        <dbReference type="EMBL" id="MBM6578047.1"/>
    </source>
</evidence>
<proteinExistence type="inferred from homology"/>
<evidence type="ECO:0000256" key="6">
    <source>
        <dbReference type="ARBA" id="ARBA00023136"/>
    </source>
</evidence>
<dbReference type="InterPro" id="IPR050363">
    <property type="entry name" value="MIP/Aquaporin"/>
</dbReference>
<dbReference type="EMBL" id="JAFEMC010000005">
    <property type="protein sequence ID" value="MBM6578047.1"/>
    <property type="molecule type" value="Genomic_DNA"/>
</dbReference>
<comment type="subcellular location">
    <subcellularLocation>
        <location evidence="1">Membrane</location>
        <topology evidence="1">Multi-pass membrane protein</topology>
    </subcellularLocation>
</comment>
<dbReference type="Gene3D" id="1.20.1080.10">
    <property type="entry name" value="Glycerol uptake facilitator protein"/>
    <property type="match status" value="1"/>
</dbReference>
<evidence type="ECO:0000256" key="2">
    <source>
        <dbReference type="ARBA" id="ARBA00006175"/>
    </source>
</evidence>
<protein>
    <submittedName>
        <fullName evidence="9">Aquaporin family protein</fullName>
    </submittedName>
</protein>
<dbReference type="PANTHER" id="PTHR43829">
    <property type="entry name" value="AQUAPORIN OR AQUAGLYCEROPORIN RELATED"/>
    <property type="match status" value="1"/>
</dbReference>
<keyword evidence="4 7" id="KW-0812">Transmembrane</keyword>
<feature type="transmembrane region" description="Helical" evidence="8">
    <location>
        <begin position="49"/>
        <end position="76"/>
    </location>
</feature>
<dbReference type="PROSITE" id="PS00221">
    <property type="entry name" value="MIP"/>
    <property type="match status" value="1"/>
</dbReference>
<name>A0ABS2DAT0_9SPHN</name>
<feature type="transmembrane region" description="Helical" evidence="8">
    <location>
        <begin position="97"/>
        <end position="119"/>
    </location>
</feature>
<dbReference type="Pfam" id="PF00230">
    <property type="entry name" value="MIP"/>
    <property type="match status" value="1"/>
</dbReference>
<gene>
    <name evidence="9" type="ORF">ILT43_16820</name>
</gene>
<dbReference type="InterPro" id="IPR022357">
    <property type="entry name" value="MIP_CS"/>
</dbReference>
<evidence type="ECO:0000256" key="8">
    <source>
        <dbReference type="SAM" id="Phobius"/>
    </source>
</evidence>
<sequence length="272" mass="28410">MAPGEDAGMTGRMALRGELISEALAVAIIITLGDSAAAMLILYDPSPYATAYWGVCIAWGLAVTLAIFVTGAVSGTHANPAVTLALMLFRDFPRRKVLPYVAAQIVGAMIGAALVYQLFGPVIEAFNTAHGLTRAGGGAAGVFFTAPGAHITPIHAFWDEVVLTGILLLGIFAITDEFNTQAPMANASAPIIGLLVACIGASAGFLEGWPINPARDFGPRLFCWLMGWGDSAFPGPGNYWWVPIAGPLVGGVAGAAVYHYLVRPYLPPRAAR</sequence>
<feature type="transmembrane region" description="Helical" evidence="8">
    <location>
        <begin position="187"/>
        <end position="206"/>
    </location>
</feature>
<evidence type="ECO:0000256" key="7">
    <source>
        <dbReference type="RuleBase" id="RU000477"/>
    </source>
</evidence>
<dbReference type="InterPro" id="IPR000425">
    <property type="entry name" value="MIP"/>
</dbReference>
<evidence type="ECO:0000256" key="1">
    <source>
        <dbReference type="ARBA" id="ARBA00004141"/>
    </source>
</evidence>
<accession>A0ABS2DAT0</accession>
<feature type="transmembrane region" description="Helical" evidence="8">
    <location>
        <begin position="240"/>
        <end position="262"/>
    </location>
</feature>
<dbReference type="Proteomes" id="UP000763641">
    <property type="component" value="Unassembled WGS sequence"/>
</dbReference>
<comment type="caution">
    <text evidence="9">The sequence shown here is derived from an EMBL/GenBank/DDBJ whole genome shotgun (WGS) entry which is preliminary data.</text>
</comment>
<keyword evidence="5 8" id="KW-1133">Transmembrane helix</keyword>
<reference evidence="9 10" key="1">
    <citation type="submission" date="2020-12" db="EMBL/GenBank/DDBJ databases">
        <title>Sphingomonas sp.</title>
        <authorList>
            <person name="Kim M.K."/>
        </authorList>
    </citation>
    <scope>NUCLEOTIDE SEQUENCE [LARGE SCALE GENOMIC DNA]</scope>
    <source>
        <strain evidence="9 10">BT552</strain>
    </source>
</reference>
<keyword evidence="6 8" id="KW-0472">Membrane</keyword>
<evidence type="ECO:0000313" key="10">
    <source>
        <dbReference type="Proteomes" id="UP000763641"/>
    </source>
</evidence>
<dbReference type="PRINTS" id="PR00783">
    <property type="entry name" value="MINTRINSICP"/>
</dbReference>
<organism evidence="9 10">
    <name type="scientific">Sphingomonas longa</name>
    <dbReference type="NCBI Taxonomy" id="2778730"/>
    <lineage>
        <taxon>Bacteria</taxon>
        <taxon>Pseudomonadati</taxon>
        <taxon>Pseudomonadota</taxon>
        <taxon>Alphaproteobacteria</taxon>
        <taxon>Sphingomonadales</taxon>
        <taxon>Sphingomonadaceae</taxon>
        <taxon>Sphingomonas</taxon>
    </lineage>
</organism>
<dbReference type="SUPFAM" id="SSF81338">
    <property type="entry name" value="Aquaporin-like"/>
    <property type="match status" value="1"/>
</dbReference>
<feature type="transmembrane region" description="Helical" evidence="8">
    <location>
        <begin position="156"/>
        <end position="175"/>
    </location>
</feature>
<dbReference type="PANTHER" id="PTHR43829:SF9">
    <property type="entry name" value="AQUAPORIN-9"/>
    <property type="match status" value="1"/>
</dbReference>
<comment type="similarity">
    <text evidence="2 7">Belongs to the MIP/aquaporin (TC 1.A.8) family.</text>
</comment>
<evidence type="ECO:0000256" key="5">
    <source>
        <dbReference type="ARBA" id="ARBA00022989"/>
    </source>
</evidence>
<evidence type="ECO:0000256" key="4">
    <source>
        <dbReference type="ARBA" id="ARBA00022692"/>
    </source>
</evidence>
<dbReference type="RefSeq" id="WP_204200144.1">
    <property type="nucleotide sequence ID" value="NZ_JAFEMC010000005.1"/>
</dbReference>
<evidence type="ECO:0000256" key="3">
    <source>
        <dbReference type="ARBA" id="ARBA00022448"/>
    </source>
</evidence>
<keyword evidence="10" id="KW-1185">Reference proteome</keyword>
<keyword evidence="3 7" id="KW-0813">Transport</keyword>